<evidence type="ECO:0000256" key="1">
    <source>
        <dbReference type="ARBA" id="ARBA00004127"/>
    </source>
</evidence>
<comment type="subcellular location">
    <subcellularLocation>
        <location evidence="1">Endomembrane system</location>
        <topology evidence="1">Multi-pass membrane protein</topology>
    </subcellularLocation>
</comment>
<organism evidence="9 10">
    <name type="scientific">Streptomyces filamentosus NRRL 15998</name>
    <dbReference type="NCBI Taxonomy" id="457431"/>
    <lineage>
        <taxon>Bacteria</taxon>
        <taxon>Bacillati</taxon>
        <taxon>Actinomycetota</taxon>
        <taxon>Actinomycetes</taxon>
        <taxon>Kitasatosporales</taxon>
        <taxon>Streptomycetaceae</taxon>
        <taxon>Streptomyces</taxon>
    </lineage>
</organism>
<evidence type="ECO:0000313" key="9">
    <source>
        <dbReference type="EMBL" id="EFE79051.2"/>
    </source>
</evidence>
<dbReference type="PANTHER" id="PTHR21624:SF1">
    <property type="entry name" value="ALKYLGLYCEROL MONOOXYGENASE"/>
    <property type="match status" value="1"/>
</dbReference>
<dbReference type="AlphaFoldDB" id="D6AGU9"/>
<keyword evidence="6 7" id="KW-0472">Membrane</keyword>
<dbReference type="InterPro" id="IPR006694">
    <property type="entry name" value="Fatty_acid_hydroxylase"/>
</dbReference>
<reference evidence="10" key="2">
    <citation type="submission" date="2008-12" db="EMBL/GenBank/DDBJ databases">
        <title>Annotation of Streptomyces roseosporus strain NRRL 15998.</title>
        <authorList>
            <consortium name="The Broad Institute Genome Sequencing Platform"/>
            <consortium name="Broad Institute Microbial Sequencing Center"/>
            <person name="Fischbach M."/>
            <person name="Ward D."/>
            <person name="Young S."/>
            <person name="Kodira C.D."/>
            <person name="Zeng Q."/>
            <person name="Koehrsen M."/>
            <person name="Godfrey P."/>
            <person name="Alvarado L."/>
            <person name="Berlin A.M."/>
            <person name="Borenstein D."/>
            <person name="Chen Z."/>
            <person name="Engels R."/>
            <person name="Freedman E."/>
            <person name="Gellesch M."/>
            <person name="Goldberg J."/>
            <person name="Griggs A."/>
            <person name="Gujja S."/>
            <person name="Heiman D.I."/>
            <person name="Hepburn T.A."/>
            <person name="Howarth C."/>
            <person name="Jen D."/>
            <person name="Larson L."/>
            <person name="Lewis B."/>
            <person name="Mehta T."/>
            <person name="Park D."/>
            <person name="Pearson M."/>
            <person name="Roberts A."/>
            <person name="Saif S."/>
            <person name="Shea T.D."/>
            <person name="Shenoy N."/>
            <person name="Sisk P."/>
            <person name="Stolte C."/>
            <person name="Sykes S.N."/>
            <person name="Walk T."/>
            <person name="White J."/>
            <person name="Yandava C."/>
            <person name="Straight P."/>
            <person name="Clardy J."/>
            <person name="Hung D."/>
            <person name="Kolter R."/>
            <person name="Mekalanos J."/>
            <person name="Walker S."/>
            <person name="Walsh C.T."/>
            <person name="Wieland B.L.C."/>
            <person name="Ilzarbe M."/>
            <person name="Galagan J."/>
            <person name="Nusbaum C."/>
            <person name="Birren B."/>
        </authorList>
    </citation>
    <scope>NUCLEOTIDE SEQUENCE [LARGE SCALE GENOMIC DNA]</scope>
    <source>
        <strain evidence="10">NRRL 15998</strain>
    </source>
</reference>
<dbReference type="Pfam" id="PF04116">
    <property type="entry name" value="FA_hydroxylase"/>
    <property type="match status" value="1"/>
</dbReference>
<dbReference type="GO" id="GO:0008610">
    <property type="term" value="P:lipid biosynthetic process"/>
    <property type="evidence" value="ECO:0007669"/>
    <property type="project" value="InterPro"/>
</dbReference>
<reference evidence="10" key="1">
    <citation type="submission" date="2008-10" db="EMBL/GenBank/DDBJ databases">
        <authorList>
            <person name="Molnar K."/>
        </authorList>
    </citation>
    <scope>NUCLEOTIDE SEQUENCE [LARGE SCALE GENOMIC DNA]</scope>
    <source>
        <strain evidence="10">NRRL 15998</strain>
    </source>
</reference>
<keyword evidence="2 7" id="KW-0812">Transmembrane</keyword>
<evidence type="ECO:0000256" key="6">
    <source>
        <dbReference type="ARBA" id="ARBA00023136"/>
    </source>
</evidence>
<dbReference type="EMBL" id="DS999644">
    <property type="protein sequence ID" value="EFE79051.2"/>
    <property type="molecule type" value="Genomic_DNA"/>
</dbReference>
<keyword evidence="3 7" id="KW-1133">Transmembrane helix</keyword>
<evidence type="ECO:0000256" key="4">
    <source>
        <dbReference type="ARBA" id="ARBA00023002"/>
    </source>
</evidence>
<proteinExistence type="predicted"/>
<dbReference type="InterPro" id="IPR051689">
    <property type="entry name" value="Sterol_desaturase/TMEM195"/>
</dbReference>
<name>D6AGU9_STRFL</name>
<feature type="domain" description="Fatty acid hydroxylase" evidence="8">
    <location>
        <begin position="181"/>
        <end position="311"/>
    </location>
</feature>
<evidence type="ECO:0000313" key="10">
    <source>
        <dbReference type="Proteomes" id="UP000003986"/>
    </source>
</evidence>
<sequence length="356" mass="38913">MSEKRQRGALVAPEFTETLSTVWPALMRKNWSLPVAFPCGGSRMDERELAADGEIHSADYSVPGKGAKENSASRILCAVAYPALLLAVVCVAAFALRLRWDPAWVSPLFLIGVIAYLALLERLIPYDRNWHPGKAEWRWYGIYFLLTMAGSGLAQLLVALAVGLISPEEPAHHLWAEIPGALLTGSLVSYAVHRLGHRNALLWRLHGVHHVPEKVNVANNGVNHVLDIVLAQGLVQLALAVVGFSRPAVLVAGLFVAAQGYFVHANIDVRIGPLNHLLASPEQHRLHHSTDLSEAGHYGSDLSCWDHLFGSFTWRPGREPTAVGLQDPASFPATGEILAALLHPWRRRPAPRPGPE</sequence>
<feature type="transmembrane region" description="Helical" evidence="7">
    <location>
        <begin position="75"/>
        <end position="96"/>
    </location>
</feature>
<gene>
    <name evidence="9" type="ORF">SSGG_06418</name>
</gene>
<evidence type="ECO:0000256" key="7">
    <source>
        <dbReference type="SAM" id="Phobius"/>
    </source>
</evidence>
<dbReference type="GO" id="GO:0012505">
    <property type="term" value="C:endomembrane system"/>
    <property type="evidence" value="ECO:0007669"/>
    <property type="project" value="UniProtKB-SubCell"/>
</dbReference>
<dbReference type="GO" id="GO:0006643">
    <property type="term" value="P:membrane lipid metabolic process"/>
    <property type="evidence" value="ECO:0007669"/>
    <property type="project" value="TreeGrafter"/>
</dbReference>
<evidence type="ECO:0000259" key="8">
    <source>
        <dbReference type="Pfam" id="PF04116"/>
    </source>
</evidence>
<dbReference type="GO" id="GO:0005506">
    <property type="term" value="F:iron ion binding"/>
    <property type="evidence" value="ECO:0007669"/>
    <property type="project" value="InterPro"/>
</dbReference>
<feature type="transmembrane region" description="Helical" evidence="7">
    <location>
        <begin position="140"/>
        <end position="162"/>
    </location>
</feature>
<dbReference type="PANTHER" id="PTHR21624">
    <property type="entry name" value="STEROL DESATURASE-RELATED PROTEIN"/>
    <property type="match status" value="1"/>
</dbReference>
<accession>D6AGU9</accession>
<dbReference type="GO" id="GO:0016020">
    <property type="term" value="C:membrane"/>
    <property type="evidence" value="ECO:0007669"/>
    <property type="project" value="GOC"/>
</dbReference>
<keyword evidence="4" id="KW-0560">Oxidoreductase</keyword>
<evidence type="ECO:0000256" key="3">
    <source>
        <dbReference type="ARBA" id="ARBA00022989"/>
    </source>
</evidence>
<dbReference type="GO" id="GO:0050479">
    <property type="term" value="F:glyceryl-ether monooxygenase activity"/>
    <property type="evidence" value="ECO:0007669"/>
    <property type="project" value="TreeGrafter"/>
</dbReference>
<dbReference type="Proteomes" id="UP000003986">
    <property type="component" value="Unassembled WGS sequence"/>
</dbReference>
<protein>
    <submittedName>
        <fullName evidence="9">TRAP dicarboxylate transporter</fullName>
    </submittedName>
</protein>
<feature type="transmembrane region" description="Helical" evidence="7">
    <location>
        <begin position="174"/>
        <end position="192"/>
    </location>
</feature>
<evidence type="ECO:0000256" key="2">
    <source>
        <dbReference type="ARBA" id="ARBA00022692"/>
    </source>
</evidence>
<evidence type="ECO:0000256" key="5">
    <source>
        <dbReference type="ARBA" id="ARBA00023098"/>
    </source>
</evidence>
<keyword evidence="5" id="KW-0443">Lipid metabolism</keyword>
<feature type="transmembrane region" description="Helical" evidence="7">
    <location>
        <begin position="102"/>
        <end position="119"/>
    </location>
</feature>